<comment type="caution">
    <text evidence="4">The sequence shown here is derived from an EMBL/GenBank/DDBJ whole genome shotgun (WGS) entry which is preliminary data.</text>
</comment>
<feature type="region of interest" description="Disordered" evidence="2">
    <location>
        <begin position="548"/>
        <end position="646"/>
    </location>
</feature>
<evidence type="ECO:0000313" key="4">
    <source>
        <dbReference type="EMBL" id="KAJ8385917.1"/>
    </source>
</evidence>
<protein>
    <recommendedName>
        <fullName evidence="3">CABIT domain-containing protein</fullName>
    </recommendedName>
</protein>
<dbReference type="PANTHER" id="PTHR15215:SF1">
    <property type="entry name" value="PROTEIN THEMIS"/>
    <property type="match status" value="1"/>
</dbReference>
<dbReference type="EMBL" id="JAINUG010000238">
    <property type="protein sequence ID" value="KAJ8385917.1"/>
    <property type="molecule type" value="Genomic_DNA"/>
</dbReference>
<evidence type="ECO:0000256" key="1">
    <source>
        <dbReference type="ARBA" id="ARBA00006414"/>
    </source>
</evidence>
<evidence type="ECO:0000313" key="5">
    <source>
        <dbReference type="Proteomes" id="UP001221898"/>
    </source>
</evidence>
<accession>A0AAD7W6T7</accession>
<feature type="domain" description="CABIT" evidence="3">
    <location>
        <begin position="18"/>
        <end position="262"/>
    </location>
</feature>
<organism evidence="4 5">
    <name type="scientific">Aldrovandia affinis</name>
    <dbReference type="NCBI Taxonomy" id="143900"/>
    <lineage>
        <taxon>Eukaryota</taxon>
        <taxon>Metazoa</taxon>
        <taxon>Chordata</taxon>
        <taxon>Craniata</taxon>
        <taxon>Vertebrata</taxon>
        <taxon>Euteleostomi</taxon>
        <taxon>Actinopterygii</taxon>
        <taxon>Neopterygii</taxon>
        <taxon>Teleostei</taxon>
        <taxon>Notacanthiformes</taxon>
        <taxon>Halosauridae</taxon>
        <taxon>Aldrovandia</taxon>
    </lineage>
</organism>
<feature type="domain" description="CABIT" evidence="3">
    <location>
        <begin position="280"/>
        <end position="514"/>
    </location>
</feature>
<evidence type="ECO:0000256" key="2">
    <source>
        <dbReference type="SAM" id="MobiDB-lite"/>
    </source>
</evidence>
<dbReference type="GO" id="GO:0005634">
    <property type="term" value="C:nucleus"/>
    <property type="evidence" value="ECO:0007669"/>
    <property type="project" value="TreeGrafter"/>
</dbReference>
<gene>
    <name evidence="4" type="ORF">AAFF_G00178790</name>
</gene>
<dbReference type="InterPro" id="IPR025946">
    <property type="entry name" value="CABIT_dom"/>
</dbReference>
<dbReference type="AlphaFoldDB" id="A0AAD7W6T7"/>
<dbReference type="Proteomes" id="UP001221898">
    <property type="component" value="Unassembled WGS sequence"/>
</dbReference>
<feature type="region of interest" description="Disordered" evidence="2">
    <location>
        <begin position="668"/>
        <end position="690"/>
    </location>
</feature>
<feature type="compositionally biased region" description="Low complexity" evidence="2">
    <location>
        <begin position="595"/>
        <end position="607"/>
    </location>
</feature>
<reference evidence="4" key="1">
    <citation type="journal article" date="2023" name="Science">
        <title>Genome structures resolve the early diversification of teleost fishes.</title>
        <authorList>
            <person name="Parey E."/>
            <person name="Louis A."/>
            <person name="Montfort J."/>
            <person name="Bouchez O."/>
            <person name="Roques C."/>
            <person name="Iampietro C."/>
            <person name="Lluch J."/>
            <person name="Castinel A."/>
            <person name="Donnadieu C."/>
            <person name="Desvignes T."/>
            <person name="Floi Bucao C."/>
            <person name="Jouanno E."/>
            <person name="Wen M."/>
            <person name="Mejri S."/>
            <person name="Dirks R."/>
            <person name="Jansen H."/>
            <person name="Henkel C."/>
            <person name="Chen W.J."/>
            <person name="Zahm M."/>
            <person name="Cabau C."/>
            <person name="Klopp C."/>
            <person name="Thompson A.W."/>
            <person name="Robinson-Rechavi M."/>
            <person name="Braasch I."/>
            <person name="Lecointre G."/>
            <person name="Bobe J."/>
            <person name="Postlethwait J.H."/>
            <person name="Berthelot C."/>
            <person name="Roest Crollius H."/>
            <person name="Guiguen Y."/>
        </authorList>
    </citation>
    <scope>NUCLEOTIDE SEQUENCE</scope>
    <source>
        <strain evidence="4">NC1722</strain>
    </source>
</reference>
<name>A0AAD7W6T7_9TELE</name>
<comment type="similarity">
    <text evidence="1">Belongs to the themis family.</text>
</comment>
<sequence length="690" mass="77522">MMAMTLDEFTRSVDPRSLPRILLIQSGIYFQGSVYEMFGKECCLPTGEIMKVIGITISKLTAEIQPEGSKSMTIDLPLDYPGLFRIVADTRPYLTMAEIVESLRISSDRLGQPTFRCSCDLQLPDETLKEGEIFTLTSLTTEDGEGSVDCEVTQRDGKHRVTLRLSQQGEFYECEDDQFYTLKEIVEWKMPKGRKRTVNLAKSSPTMEMCFCDLPENYSGELILTPVYELHAVMKFRKDIVHIPSILDVEVIDVTGQCDSDSFVQLLSLSDIFKKPSEEFPIMAEIIEAPRHLQEELKFILDCKKVIIHSAPLAKRILASEIRSEGPRRFLVPRSYKGRFKRRPREFPTAYDLEVTKRDKEQLHVVATRTFESRYEGLSTVLVGDQFLVQRKETSEVIYGGTRKMVEALACEKIEGRNYESVLIPMCLDGGFVEVIHDKKQYSITEICQRFSLPFNVKVAVRDLSVGADILACVPGLHLEEEITDSYLVISNLDLTECWEVPVNRTCMTVQVLQGEPGPSSPPVVRSAVENIGEDCYYALRRYATATILPPPRPPKKPKQPPSDSLKPMPAQPPIPGASRSPKGPHINKPKAALPGSVQKSSSSPGSEMKMTCLVTLPNPVLQKANSSESCPEKTDGKDDEDYDDDAHDYEYINEDELDSIRKKFQEQSIHNTGKGKTSNAYVQSANAGR</sequence>
<dbReference type="GO" id="GO:0005737">
    <property type="term" value="C:cytoplasm"/>
    <property type="evidence" value="ECO:0007669"/>
    <property type="project" value="TreeGrafter"/>
</dbReference>
<evidence type="ECO:0000259" key="3">
    <source>
        <dbReference type="Pfam" id="PF12736"/>
    </source>
</evidence>
<dbReference type="InterPro" id="IPR039671">
    <property type="entry name" value="THEMIS"/>
</dbReference>
<dbReference type="GO" id="GO:0050852">
    <property type="term" value="P:T cell receptor signaling pathway"/>
    <property type="evidence" value="ECO:0007669"/>
    <property type="project" value="TreeGrafter"/>
</dbReference>
<proteinExistence type="inferred from homology"/>
<keyword evidence="5" id="KW-1185">Reference proteome</keyword>
<dbReference type="Pfam" id="PF12736">
    <property type="entry name" value="CABIT"/>
    <property type="match status" value="2"/>
</dbReference>
<dbReference type="PANTHER" id="PTHR15215">
    <property type="entry name" value="CABIT DOMAIN-CONTAINING PROTEIN"/>
    <property type="match status" value="1"/>
</dbReference>